<accession>A1ZGL8</accession>
<feature type="coiled-coil region" evidence="2">
    <location>
        <begin position="19"/>
        <end position="46"/>
    </location>
</feature>
<sequence length="397" mass="43635">MVLATACGGGDKGGENGNVLEVKAKLAEKRKTFEKLRADIAKLEKKLEKLDPSYAKQKLEAKTTLVTTLPVSKEPFTRFVEVRGKVTSDKNVILNAQTQGLVTYIAVQEGQFVGAGQSLVAQENSVLASNLEEVKTQLKLANALFERQDKLWKQKIGTEIQYLQAKSNKESLERKIQTIQTQMALSSITAPFSGVVDEIFVKKGQNVGPMNQILRLVSLDQVQVQADVSEAYLGRINKGDKVKVKFPSLDIKKVAAIKTIGQIINPDNRTFRVELQLANPNRALKPDLQAVLELKDFTKKEALVIPTNLIQRDKAGDFVYILGKEDGRATAKKALIKTGGNFQNRTLVESGLKGDEMLIEQGFKDVTSGGLVKVTNNSQPKGTKTDSTDKKVVKVKN</sequence>
<evidence type="ECO:0000259" key="5">
    <source>
        <dbReference type="Pfam" id="PF25954"/>
    </source>
</evidence>
<feature type="compositionally biased region" description="Basic and acidic residues" evidence="3">
    <location>
        <begin position="383"/>
        <end position="397"/>
    </location>
</feature>
<keyword evidence="8" id="KW-1185">Reference proteome</keyword>
<keyword evidence="2" id="KW-0175">Coiled coil</keyword>
<dbReference type="Gene3D" id="2.40.50.100">
    <property type="match status" value="1"/>
</dbReference>
<name>A1ZGL8_MICM2</name>
<dbReference type="InterPro" id="IPR058627">
    <property type="entry name" value="MdtA-like_C"/>
</dbReference>
<dbReference type="GO" id="GO:0015562">
    <property type="term" value="F:efflux transmembrane transporter activity"/>
    <property type="evidence" value="ECO:0007669"/>
    <property type="project" value="TreeGrafter"/>
</dbReference>
<evidence type="ECO:0000259" key="6">
    <source>
        <dbReference type="Pfam" id="PF25967"/>
    </source>
</evidence>
<dbReference type="Gene3D" id="2.40.30.170">
    <property type="match status" value="1"/>
</dbReference>
<dbReference type="eggNOG" id="COG0845">
    <property type="taxonomic scope" value="Bacteria"/>
</dbReference>
<dbReference type="Pfam" id="PF25893">
    <property type="entry name" value="HH_CzcB"/>
    <property type="match status" value="1"/>
</dbReference>
<organism evidence="7 8">
    <name type="scientific">Microscilla marina ATCC 23134</name>
    <dbReference type="NCBI Taxonomy" id="313606"/>
    <lineage>
        <taxon>Bacteria</taxon>
        <taxon>Pseudomonadati</taxon>
        <taxon>Bacteroidota</taxon>
        <taxon>Cytophagia</taxon>
        <taxon>Cytophagales</taxon>
        <taxon>Microscillaceae</taxon>
        <taxon>Microscilla</taxon>
    </lineage>
</organism>
<evidence type="ECO:0000256" key="3">
    <source>
        <dbReference type="SAM" id="MobiDB-lite"/>
    </source>
</evidence>
<evidence type="ECO:0000313" key="7">
    <source>
        <dbReference type="EMBL" id="EAY30635.1"/>
    </source>
</evidence>
<dbReference type="NCBIfam" id="TIGR01730">
    <property type="entry name" value="RND_mfp"/>
    <property type="match status" value="1"/>
</dbReference>
<dbReference type="AlphaFoldDB" id="A1ZGL8"/>
<feature type="domain" description="CzcB-like alpha-helical hairpin" evidence="4">
    <location>
        <begin position="128"/>
        <end position="183"/>
    </location>
</feature>
<proteinExistence type="inferred from homology"/>
<evidence type="ECO:0000256" key="2">
    <source>
        <dbReference type="SAM" id="Coils"/>
    </source>
</evidence>
<dbReference type="Pfam" id="PF25967">
    <property type="entry name" value="RND-MFP_C"/>
    <property type="match status" value="1"/>
</dbReference>
<feature type="domain" description="Multidrug resistance protein MdtA-like C-terminal permuted SH3" evidence="6">
    <location>
        <begin position="302"/>
        <end position="361"/>
    </location>
</feature>
<dbReference type="SUPFAM" id="SSF111369">
    <property type="entry name" value="HlyD-like secretion proteins"/>
    <property type="match status" value="1"/>
</dbReference>
<feature type="domain" description="CusB-like beta-barrel" evidence="5">
    <location>
        <begin position="224"/>
        <end position="295"/>
    </location>
</feature>
<reference evidence="7 8" key="1">
    <citation type="submission" date="2007-01" db="EMBL/GenBank/DDBJ databases">
        <authorList>
            <person name="Haygood M."/>
            <person name="Podell S."/>
            <person name="Anderson C."/>
            <person name="Hopkinson B."/>
            <person name="Roe K."/>
            <person name="Barbeau K."/>
            <person name="Gaasterland T."/>
            <person name="Ferriera S."/>
            <person name="Johnson J."/>
            <person name="Kravitz S."/>
            <person name="Beeson K."/>
            <person name="Sutton G."/>
            <person name="Rogers Y.-H."/>
            <person name="Friedman R."/>
            <person name="Frazier M."/>
            <person name="Venter J.C."/>
        </authorList>
    </citation>
    <scope>NUCLEOTIDE SEQUENCE [LARGE SCALE GENOMIC DNA]</scope>
    <source>
        <strain evidence="7 8">ATCC 23134</strain>
    </source>
</reference>
<dbReference type="Proteomes" id="UP000004095">
    <property type="component" value="Unassembled WGS sequence"/>
</dbReference>
<dbReference type="PANTHER" id="PTHR30469:SF15">
    <property type="entry name" value="HLYD FAMILY OF SECRETION PROTEINS"/>
    <property type="match status" value="1"/>
</dbReference>
<evidence type="ECO:0000259" key="4">
    <source>
        <dbReference type="Pfam" id="PF25893"/>
    </source>
</evidence>
<evidence type="ECO:0000256" key="1">
    <source>
        <dbReference type="ARBA" id="ARBA00009477"/>
    </source>
</evidence>
<dbReference type="Pfam" id="PF25954">
    <property type="entry name" value="Beta-barrel_RND_2"/>
    <property type="match status" value="1"/>
</dbReference>
<dbReference type="PANTHER" id="PTHR30469">
    <property type="entry name" value="MULTIDRUG RESISTANCE PROTEIN MDTA"/>
    <property type="match status" value="1"/>
</dbReference>
<protein>
    <submittedName>
        <fullName evidence="7">Efflux transporter, RND family, MFP subunit</fullName>
    </submittedName>
</protein>
<feature type="region of interest" description="Disordered" evidence="3">
    <location>
        <begin position="374"/>
        <end position="397"/>
    </location>
</feature>
<gene>
    <name evidence="7" type="ORF">M23134_03273</name>
</gene>
<dbReference type="GO" id="GO:1990281">
    <property type="term" value="C:efflux pump complex"/>
    <property type="evidence" value="ECO:0007669"/>
    <property type="project" value="TreeGrafter"/>
</dbReference>
<dbReference type="Gene3D" id="2.40.420.20">
    <property type="match status" value="1"/>
</dbReference>
<dbReference type="EMBL" id="AAWS01000006">
    <property type="protein sequence ID" value="EAY30635.1"/>
    <property type="molecule type" value="Genomic_DNA"/>
</dbReference>
<dbReference type="InterPro" id="IPR058792">
    <property type="entry name" value="Beta-barrel_RND_2"/>
</dbReference>
<dbReference type="InterPro" id="IPR058648">
    <property type="entry name" value="HH_CzcB-like"/>
</dbReference>
<evidence type="ECO:0000313" key="8">
    <source>
        <dbReference type="Proteomes" id="UP000004095"/>
    </source>
</evidence>
<comment type="caution">
    <text evidence="7">The sequence shown here is derived from an EMBL/GenBank/DDBJ whole genome shotgun (WGS) entry which is preliminary data.</text>
</comment>
<dbReference type="InterPro" id="IPR006143">
    <property type="entry name" value="RND_pump_MFP"/>
</dbReference>
<comment type="similarity">
    <text evidence="1">Belongs to the membrane fusion protein (MFP) (TC 8.A.1) family.</text>
</comment>